<dbReference type="Gene3D" id="3.40.50.300">
    <property type="entry name" value="P-loop containing nucleotide triphosphate hydrolases"/>
    <property type="match status" value="2"/>
</dbReference>
<keyword evidence="5" id="KW-0547">Nucleotide-binding</keyword>
<dbReference type="PROSITE" id="PS50893">
    <property type="entry name" value="ABC_TRANSPORTER_2"/>
    <property type="match status" value="2"/>
</dbReference>
<dbReference type="PANTHER" id="PTHR24221">
    <property type="entry name" value="ATP-BINDING CASSETTE SUB-FAMILY B"/>
    <property type="match status" value="1"/>
</dbReference>
<dbReference type="Proteomes" id="UP001280581">
    <property type="component" value="Unassembled WGS sequence"/>
</dbReference>
<keyword evidence="3" id="KW-0813">Transport</keyword>
<dbReference type="PANTHER" id="PTHR24221:SF213">
    <property type="entry name" value="ABC MULTIDRUG TRANSPORTER (EUROFUNG)"/>
    <property type="match status" value="1"/>
</dbReference>
<evidence type="ECO:0000256" key="5">
    <source>
        <dbReference type="ARBA" id="ARBA00022741"/>
    </source>
</evidence>
<feature type="transmembrane region" description="Helical" evidence="9">
    <location>
        <begin position="305"/>
        <end position="327"/>
    </location>
</feature>
<dbReference type="SUPFAM" id="SSF52540">
    <property type="entry name" value="P-loop containing nucleoside triphosphate hydrolases"/>
    <property type="match status" value="2"/>
</dbReference>
<dbReference type="Gene3D" id="1.20.1560.10">
    <property type="entry name" value="ABC transporter type 1, transmembrane domain"/>
    <property type="match status" value="1"/>
</dbReference>
<dbReference type="PROSITE" id="PS00211">
    <property type="entry name" value="ABC_TRANSPORTER_1"/>
    <property type="match status" value="2"/>
</dbReference>
<dbReference type="GO" id="GO:0016887">
    <property type="term" value="F:ATP hydrolysis activity"/>
    <property type="evidence" value="ECO:0007669"/>
    <property type="project" value="InterPro"/>
</dbReference>
<dbReference type="Pfam" id="PF00664">
    <property type="entry name" value="ABC_membrane"/>
    <property type="match status" value="2"/>
</dbReference>
<feature type="domain" description="ABC transmembrane type-1" evidence="11">
    <location>
        <begin position="305"/>
        <end position="535"/>
    </location>
</feature>
<dbReference type="InterPro" id="IPR027417">
    <property type="entry name" value="P-loop_NTPase"/>
</dbReference>
<evidence type="ECO:0000256" key="9">
    <source>
        <dbReference type="SAM" id="Phobius"/>
    </source>
</evidence>
<dbReference type="InterPro" id="IPR003439">
    <property type="entry name" value="ABC_transporter-like_ATP-bd"/>
</dbReference>
<dbReference type="InterPro" id="IPR017871">
    <property type="entry name" value="ABC_transporter-like_CS"/>
</dbReference>
<dbReference type="InterPro" id="IPR005645">
    <property type="entry name" value="FSH-like_dom"/>
</dbReference>
<dbReference type="InterPro" id="IPR029058">
    <property type="entry name" value="AB_hydrolase_fold"/>
</dbReference>
<dbReference type="PROSITE" id="PS50929">
    <property type="entry name" value="ABC_TM1F"/>
    <property type="match status" value="2"/>
</dbReference>
<keyword evidence="8 9" id="KW-0472">Membrane</keyword>
<protein>
    <submittedName>
        <fullName evidence="12">Uncharacterized protein</fullName>
    </submittedName>
</protein>
<evidence type="ECO:0000256" key="2">
    <source>
        <dbReference type="ARBA" id="ARBA00007577"/>
    </source>
</evidence>
<feature type="transmembrane region" description="Helical" evidence="9">
    <location>
        <begin position="1081"/>
        <end position="1102"/>
    </location>
</feature>
<dbReference type="InterPro" id="IPR003593">
    <property type="entry name" value="AAA+_ATPase"/>
</dbReference>
<evidence type="ECO:0000256" key="6">
    <source>
        <dbReference type="ARBA" id="ARBA00022840"/>
    </source>
</evidence>
<evidence type="ECO:0000256" key="1">
    <source>
        <dbReference type="ARBA" id="ARBA00004141"/>
    </source>
</evidence>
<sequence>MRLLCLPGAYGSIEKFKVQLAPLVKELEGDKTAEFYFIQGPYEVAPPEGYEEFFGGAPYFRFIVPEGDEAEKVDVIERIRDFPQLETPEMTMRELMTYGVARTDKSAAQTLEYLYGIMETEGPFDGIVGYSEGATIAGTLLLHEQMLQENHGRIPVFKFALFFGGWPPMKPTLDGIVLADESELMIDVPTCHIIGSLDPYLHGNMALYNVCDPDSAYIFDHAKGHTLPRDKHMVKELGDIVRPHEQRGGQRHDEGHDEGQMVRMVCLRQDDHQGDHSQLVKTFTSFTTTASEDASLQFMRSINQYVLYTVYLFVARLVLAYIAMLGFRMCSLRISAAIRLSYLDSLFKQPISVLDALPPGQTAAIITITANILQNGISERLATLIQAISVIFTALVIACCFSWSLTLVTSSGLVVIAICYVVMTPIAVKKYQQIQDVDKEASGVASDAFLSIRMIAACGAESKVIDAYNRFVDSSAILGHKMSLVTAWQHSPIFFSIFSTFALCFWFAVKLYLGFHFANVKTLVIVLMSVMTVLAHIPAIAVPFMAASHALNAAVIFFTIIDAPKPRPGGKKEPDVQMNDDLVLEKVNFAYPTRPDVKVLRGLDLRIPFGKTTAIVGPSGSDPITLYFRNGSIKTEGMNLHDIELTWWRSQIGLVQQDPFLFNDTILRNLELGLVGTAWEHSCASDKRRLIEQACVEAFAHDFITALPDGYDTQVGDNGLKLSGGQRQRIAIARSIVKNPRILIFDEATSALDVASERIVQEALDKVSHNRTTIVIAHRLSTIQRADNIVVLARGQVVQQGTHESLLSDEAGAYWKLVHAQELMQESKEKQSISTWDRFLSEKRLSIRTSMISEMEIMSPLDPQTAPRVEKKVEVGQKGHFFRSFGMLMMEQKNNLVWLGLKHGVNGNTTTEYHFTHWLSFPQRTKSLYRKEYFRNMVIKPISFFDQEDNSVGTLTARLATDPTQLQQLLGMNMAMVFISVFNVIGCTAISLYFGWKFALVVIAASMPIILGCGYYRVRHEVKFESRNNQVFAESAKFATEAIRAIRTVAALTLEKTICSRYEALLDDHIRKSFIEARYSMVLFAASDSLVLLCMAFALWYGGTLLSRFEYQPLNFFVIYYAILQGSMAAGQWLSFGPNIAQVTAAATRIQDMRVDDPDPHSTASTRPTRPDTAVSKRYMIPLTTIQKGADITFRDVWFTYPTRPNPVLKGLSLSIKHGQFAAFVGPSGSGKTTIISLLERFYQPQQGSIFYNADDIRFTSLRRHREQLSLVAQEASLFRGSIRSNILLGVDERYITEGKLHQACRHAGIHDFISSLPQGYETDIGTSGVALSGGQKQRLSIARALVRDPSVLLLDEATSSLDSETEREVQEVFERTAGGRTMIVVAHRLATSEGIIKACWQAEVGIGRCVKHKQCFE</sequence>
<evidence type="ECO:0000256" key="4">
    <source>
        <dbReference type="ARBA" id="ARBA00022692"/>
    </source>
</evidence>
<dbReference type="SUPFAM" id="SSF90123">
    <property type="entry name" value="ABC transporter transmembrane region"/>
    <property type="match status" value="2"/>
</dbReference>
<evidence type="ECO:0000313" key="12">
    <source>
        <dbReference type="EMBL" id="KAK3201142.1"/>
    </source>
</evidence>
<feature type="transmembrane region" description="Helical" evidence="9">
    <location>
        <begin position="975"/>
        <end position="994"/>
    </location>
</feature>
<name>A0AAN6RC71_9PLEO</name>
<feature type="domain" description="ABC transporter" evidence="10">
    <location>
        <begin position="582"/>
        <end position="819"/>
    </location>
</feature>
<keyword evidence="6" id="KW-0067">ATP-binding</keyword>
<dbReference type="Pfam" id="PF03959">
    <property type="entry name" value="FSH1"/>
    <property type="match status" value="1"/>
</dbReference>
<feature type="transmembrane region" description="Helical" evidence="9">
    <location>
        <begin position="1114"/>
        <end position="1134"/>
    </location>
</feature>
<dbReference type="FunFam" id="3.40.50.300:FF:000913">
    <property type="entry name" value="ABC multidrug transporter SitT"/>
    <property type="match status" value="1"/>
</dbReference>
<dbReference type="InterPro" id="IPR036640">
    <property type="entry name" value="ABC1_TM_sf"/>
</dbReference>
<feature type="domain" description="ABC transmembrane type-1" evidence="11">
    <location>
        <begin position="930"/>
        <end position="1142"/>
    </location>
</feature>
<dbReference type="CDD" id="cd18578">
    <property type="entry name" value="ABC_6TM_Pgp_ABCB1_D2_like"/>
    <property type="match status" value="1"/>
</dbReference>
<organism evidence="12 13">
    <name type="scientific">Pseudopithomyces chartarum</name>
    <dbReference type="NCBI Taxonomy" id="1892770"/>
    <lineage>
        <taxon>Eukaryota</taxon>
        <taxon>Fungi</taxon>
        <taxon>Dikarya</taxon>
        <taxon>Ascomycota</taxon>
        <taxon>Pezizomycotina</taxon>
        <taxon>Dothideomycetes</taxon>
        <taxon>Pleosporomycetidae</taxon>
        <taxon>Pleosporales</taxon>
        <taxon>Massarineae</taxon>
        <taxon>Didymosphaeriaceae</taxon>
        <taxon>Pseudopithomyces</taxon>
    </lineage>
</organism>
<comment type="similarity">
    <text evidence="2">Belongs to the ABC transporter superfamily. ABCB family. Multidrug resistance exporter (TC 3.A.1.201) subfamily.</text>
</comment>
<keyword evidence="13" id="KW-1185">Reference proteome</keyword>
<dbReference type="InterPro" id="IPR039421">
    <property type="entry name" value="Type_1_exporter"/>
</dbReference>
<dbReference type="Gene3D" id="3.40.50.1820">
    <property type="entry name" value="alpha/beta hydrolase"/>
    <property type="match status" value="1"/>
</dbReference>
<feature type="transmembrane region" description="Helical" evidence="9">
    <location>
        <begin position="411"/>
        <end position="428"/>
    </location>
</feature>
<dbReference type="InterPro" id="IPR011527">
    <property type="entry name" value="ABC1_TM_dom"/>
</dbReference>
<comment type="caution">
    <text evidence="12">The sequence shown here is derived from an EMBL/GenBank/DDBJ whole genome shotgun (WGS) entry which is preliminary data.</text>
</comment>
<dbReference type="GO" id="GO:0140359">
    <property type="term" value="F:ABC-type transporter activity"/>
    <property type="evidence" value="ECO:0007669"/>
    <property type="project" value="InterPro"/>
</dbReference>
<evidence type="ECO:0000256" key="3">
    <source>
        <dbReference type="ARBA" id="ARBA00022448"/>
    </source>
</evidence>
<evidence type="ECO:0000259" key="11">
    <source>
        <dbReference type="PROSITE" id="PS50929"/>
    </source>
</evidence>
<dbReference type="SMART" id="SM00382">
    <property type="entry name" value="AAA"/>
    <property type="match status" value="2"/>
</dbReference>
<feature type="transmembrane region" description="Helical" evidence="9">
    <location>
        <begin position="381"/>
        <end position="405"/>
    </location>
</feature>
<feature type="domain" description="ABC transporter" evidence="10">
    <location>
        <begin position="1192"/>
        <end position="1417"/>
    </location>
</feature>
<feature type="transmembrane region" description="Helical" evidence="9">
    <location>
        <begin position="493"/>
        <end position="513"/>
    </location>
</feature>
<dbReference type="EMBL" id="WVTA01000017">
    <property type="protein sequence ID" value="KAK3201142.1"/>
    <property type="molecule type" value="Genomic_DNA"/>
</dbReference>
<evidence type="ECO:0000256" key="7">
    <source>
        <dbReference type="ARBA" id="ARBA00022989"/>
    </source>
</evidence>
<feature type="transmembrane region" description="Helical" evidence="9">
    <location>
        <begin position="533"/>
        <end position="561"/>
    </location>
</feature>
<reference evidence="12 13" key="1">
    <citation type="submission" date="2021-02" db="EMBL/GenBank/DDBJ databases">
        <title>Genome assembly of Pseudopithomyces chartarum.</title>
        <authorList>
            <person name="Jauregui R."/>
            <person name="Singh J."/>
            <person name="Voisey C."/>
        </authorList>
    </citation>
    <scope>NUCLEOTIDE SEQUENCE [LARGE SCALE GENOMIC DNA]</scope>
    <source>
        <strain evidence="12 13">AGR01</strain>
    </source>
</reference>
<dbReference type="GO" id="GO:0005524">
    <property type="term" value="F:ATP binding"/>
    <property type="evidence" value="ECO:0007669"/>
    <property type="project" value="UniProtKB-KW"/>
</dbReference>
<dbReference type="CDD" id="cd18577">
    <property type="entry name" value="ABC_6TM_Pgp_ABCB1_D1_like"/>
    <property type="match status" value="1"/>
</dbReference>
<dbReference type="Pfam" id="PF00005">
    <property type="entry name" value="ABC_tran"/>
    <property type="match status" value="2"/>
</dbReference>
<dbReference type="GO" id="GO:0016020">
    <property type="term" value="C:membrane"/>
    <property type="evidence" value="ECO:0007669"/>
    <property type="project" value="UniProtKB-SubCell"/>
</dbReference>
<keyword evidence="7 9" id="KW-1133">Transmembrane helix</keyword>
<accession>A0AAN6RC71</accession>
<keyword evidence="4 9" id="KW-0812">Transmembrane</keyword>
<gene>
    <name evidence="12" type="ORF">GRF29_213g1185995</name>
</gene>
<evidence type="ECO:0000259" key="10">
    <source>
        <dbReference type="PROSITE" id="PS50893"/>
    </source>
</evidence>
<dbReference type="FunFam" id="3.40.50.300:FF:000967">
    <property type="entry name" value="ABC multidrug transporter mdr4"/>
    <property type="match status" value="1"/>
</dbReference>
<evidence type="ECO:0000256" key="8">
    <source>
        <dbReference type="ARBA" id="ARBA00023136"/>
    </source>
</evidence>
<comment type="subcellular location">
    <subcellularLocation>
        <location evidence="1">Membrane</location>
        <topology evidence="1">Multi-pass membrane protein</topology>
    </subcellularLocation>
</comment>
<proteinExistence type="inferred from homology"/>
<evidence type="ECO:0000313" key="13">
    <source>
        <dbReference type="Proteomes" id="UP001280581"/>
    </source>
</evidence>
<feature type="transmembrane region" description="Helical" evidence="9">
    <location>
        <begin position="1000"/>
        <end position="1018"/>
    </location>
</feature>